<sequence>MAHALKLANGQARGPNGEVPDVVINIDECLLRGKRMYNREDIAEWMSMNENSENEMDPTRNYGRVTDPWIFGMAECIRSEGDKYKTGEMRLFKVEKRDVATVIPLIASNV</sequence>
<accession>A0A0C2N6X7</accession>
<gene>
    <name evidence="1" type="ORF">RF11_10214</name>
</gene>
<protein>
    <recommendedName>
        <fullName evidence="3">ISXO2-like transposase domain-containing protein</fullName>
    </recommendedName>
</protein>
<proteinExistence type="predicted"/>
<organism evidence="1 2">
    <name type="scientific">Thelohanellus kitauei</name>
    <name type="common">Myxosporean</name>
    <dbReference type="NCBI Taxonomy" id="669202"/>
    <lineage>
        <taxon>Eukaryota</taxon>
        <taxon>Metazoa</taxon>
        <taxon>Cnidaria</taxon>
        <taxon>Myxozoa</taxon>
        <taxon>Myxosporea</taxon>
        <taxon>Bivalvulida</taxon>
        <taxon>Platysporina</taxon>
        <taxon>Myxobolidae</taxon>
        <taxon>Thelohanellus</taxon>
    </lineage>
</organism>
<comment type="caution">
    <text evidence="1">The sequence shown here is derived from an EMBL/GenBank/DDBJ whole genome shotgun (WGS) entry which is preliminary data.</text>
</comment>
<dbReference type="OrthoDB" id="10062329at2759"/>
<dbReference type="AlphaFoldDB" id="A0A0C2N6X7"/>
<dbReference type="EMBL" id="JWZT01002340">
    <property type="protein sequence ID" value="KII69627.1"/>
    <property type="molecule type" value="Genomic_DNA"/>
</dbReference>
<evidence type="ECO:0000313" key="1">
    <source>
        <dbReference type="EMBL" id="KII69627.1"/>
    </source>
</evidence>
<reference evidence="1 2" key="1">
    <citation type="journal article" date="2014" name="Genome Biol. Evol.">
        <title>The genome of the myxosporean Thelohanellus kitauei shows adaptations to nutrient acquisition within its fish host.</title>
        <authorList>
            <person name="Yang Y."/>
            <person name="Xiong J."/>
            <person name="Zhou Z."/>
            <person name="Huo F."/>
            <person name="Miao W."/>
            <person name="Ran C."/>
            <person name="Liu Y."/>
            <person name="Zhang J."/>
            <person name="Feng J."/>
            <person name="Wang M."/>
            <person name="Wang M."/>
            <person name="Wang L."/>
            <person name="Yao B."/>
        </authorList>
    </citation>
    <scope>NUCLEOTIDE SEQUENCE [LARGE SCALE GENOMIC DNA]</scope>
    <source>
        <strain evidence="1">Wuqing</strain>
    </source>
</reference>
<evidence type="ECO:0000313" key="2">
    <source>
        <dbReference type="Proteomes" id="UP000031668"/>
    </source>
</evidence>
<dbReference type="Proteomes" id="UP000031668">
    <property type="component" value="Unassembled WGS sequence"/>
</dbReference>
<keyword evidence="2" id="KW-1185">Reference proteome</keyword>
<name>A0A0C2N6X7_THEKT</name>
<evidence type="ECO:0008006" key="3">
    <source>
        <dbReference type="Google" id="ProtNLM"/>
    </source>
</evidence>